<accession>A0A9D4QA90</accession>
<dbReference type="Proteomes" id="UP000821837">
    <property type="component" value="Chromosome 11"/>
</dbReference>
<evidence type="ECO:0000313" key="2">
    <source>
        <dbReference type="EMBL" id="KAH7971933.1"/>
    </source>
</evidence>
<comment type="caution">
    <text evidence="2">The sequence shown here is derived from an EMBL/GenBank/DDBJ whole genome shotgun (WGS) entry which is preliminary data.</text>
</comment>
<dbReference type="EMBL" id="JABSTV010001247">
    <property type="protein sequence ID" value="KAH7971933.1"/>
    <property type="molecule type" value="Genomic_DNA"/>
</dbReference>
<keyword evidence="3" id="KW-1185">Reference proteome</keyword>
<dbReference type="PANTHER" id="PTHR11733:SF241">
    <property type="entry name" value="GH26575P-RELATED"/>
    <property type="match status" value="1"/>
</dbReference>
<evidence type="ECO:0000313" key="3">
    <source>
        <dbReference type="Proteomes" id="UP000821837"/>
    </source>
</evidence>
<dbReference type="GO" id="GO:0005886">
    <property type="term" value="C:plasma membrane"/>
    <property type="evidence" value="ECO:0007669"/>
    <property type="project" value="TreeGrafter"/>
</dbReference>
<feature type="compositionally biased region" description="Basic and acidic residues" evidence="1">
    <location>
        <begin position="261"/>
        <end position="279"/>
    </location>
</feature>
<sequence length="570" mass="62482">MSTIIWLEDDFGRPGGFEQYFGKPYNESDGGCYAEWEWSCLQMFNRGSEAAVAIGNYVAASEIFALVGRALTSYNPVRNVLSISVAALRPPYYYGEATSTMFYGGLGFIYAEGIFRAVDMMTHLLNGGAVMAPSESAVTSSFWNLSWYSDVREAERTFPWLPALDVAYTSYLRFKDEASDLRLKGLSEYSPTQVFFATFCHGTCWTDSLKRKFSKMCTDATRNFGPFAGAFSCPSNATVREYAGTKKASRVEPPPAAASDVEPHGASHSSDRHSDKASRSSDSLRAAQGAAKPPLLHRRQSSTVPVPLKPNEYNDLSSTSRRRGAVRRQQRTSEVVPPYSPGDQEPVTASFVGVTSADATSSVPEQPGKPQRSSATSPATCSGSPSQASSTSRTAKEESAVLASDVDKTMDAPVMPAGRRRTGGTDEMPLVEGMVRAEKDTAKQNSQNLSNFRFFQIPRVRVHECGKTRQLSQRRQREWIARLNRKGVADNPQKYKGHSLQWVLLALQGLFGSRTALTSAPNRGFFIVDDAKSISAILGLTSNFLMCVGIHELALSVHERSCRTHTPYST</sequence>
<feature type="compositionally biased region" description="Basic residues" evidence="1">
    <location>
        <begin position="320"/>
        <end position="330"/>
    </location>
</feature>
<feature type="compositionally biased region" description="Polar residues" evidence="1">
    <location>
        <begin position="371"/>
        <end position="393"/>
    </location>
</feature>
<gene>
    <name evidence="2" type="ORF">HPB52_003873</name>
</gene>
<feature type="compositionally biased region" description="Basic and acidic residues" evidence="1">
    <location>
        <begin position="394"/>
        <end position="410"/>
    </location>
</feature>
<feature type="region of interest" description="Disordered" evidence="1">
    <location>
        <begin position="244"/>
        <end position="426"/>
    </location>
</feature>
<dbReference type="InterPro" id="IPR024079">
    <property type="entry name" value="MetalloPept_cat_dom_sf"/>
</dbReference>
<dbReference type="PROSITE" id="PS51885">
    <property type="entry name" value="NEPRILYSIN"/>
    <property type="match status" value="1"/>
</dbReference>
<dbReference type="PANTHER" id="PTHR11733">
    <property type="entry name" value="ZINC METALLOPROTEASE FAMILY M13 NEPRILYSIN-RELATED"/>
    <property type="match status" value="1"/>
</dbReference>
<dbReference type="VEuPathDB" id="VectorBase:RSAN_056000"/>
<dbReference type="SUPFAM" id="SSF55486">
    <property type="entry name" value="Metalloproteases ('zincins'), catalytic domain"/>
    <property type="match status" value="1"/>
</dbReference>
<dbReference type="AlphaFoldDB" id="A0A9D4QA90"/>
<dbReference type="GO" id="GO:0004222">
    <property type="term" value="F:metalloendopeptidase activity"/>
    <property type="evidence" value="ECO:0007669"/>
    <property type="project" value="InterPro"/>
</dbReference>
<reference evidence="2" key="2">
    <citation type="submission" date="2021-09" db="EMBL/GenBank/DDBJ databases">
        <authorList>
            <person name="Jia N."/>
            <person name="Wang J."/>
            <person name="Shi W."/>
            <person name="Du L."/>
            <person name="Sun Y."/>
            <person name="Zhan W."/>
            <person name="Jiang J."/>
            <person name="Wang Q."/>
            <person name="Zhang B."/>
            <person name="Ji P."/>
            <person name="Sakyi L.B."/>
            <person name="Cui X."/>
            <person name="Yuan T."/>
            <person name="Jiang B."/>
            <person name="Yang W."/>
            <person name="Lam T.T.-Y."/>
            <person name="Chang Q."/>
            <person name="Ding S."/>
            <person name="Wang X."/>
            <person name="Zhu J."/>
            <person name="Ruan X."/>
            <person name="Zhao L."/>
            <person name="Wei J."/>
            <person name="Que T."/>
            <person name="Du C."/>
            <person name="Cheng J."/>
            <person name="Dai P."/>
            <person name="Han X."/>
            <person name="Huang E."/>
            <person name="Gao Y."/>
            <person name="Liu J."/>
            <person name="Shao H."/>
            <person name="Ye R."/>
            <person name="Li L."/>
            <person name="Wei W."/>
            <person name="Wang X."/>
            <person name="Wang C."/>
            <person name="Huo Q."/>
            <person name="Li W."/>
            <person name="Guo W."/>
            <person name="Chen H."/>
            <person name="Chen S."/>
            <person name="Zhou L."/>
            <person name="Zhou L."/>
            <person name="Ni X."/>
            <person name="Tian J."/>
            <person name="Zhou Y."/>
            <person name="Sheng Y."/>
            <person name="Liu T."/>
            <person name="Pan Y."/>
            <person name="Xia L."/>
            <person name="Li J."/>
            <person name="Zhao F."/>
            <person name="Cao W."/>
        </authorList>
    </citation>
    <scope>NUCLEOTIDE SEQUENCE</scope>
    <source>
        <strain evidence="2">Rsan-2018</strain>
        <tissue evidence="2">Larvae</tissue>
    </source>
</reference>
<protein>
    <submittedName>
        <fullName evidence="2">Uncharacterized protein</fullName>
    </submittedName>
</protein>
<name>A0A9D4QA90_RHISA</name>
<evidence type="ECO:0000256" key="1">
    <source>
        <dbReference type="SAM" id="MobiDB-lite"/>
    </source>
</evidence>
<dbReference type="VEuPathDB" id="VectorBase:RSAN_057892"/>
<dbReference type="Gene3D" id="3.40.390.10">
    <property type="entry name" value="Collagenase (Catalytic Domain)"/>
    <property type="match status" value="1"/>
</dbReference>
<reference evidence="2" key="1">
    <citation type="journal article" date="2020" name="Cell">
        <title>Large-Scale Comparative Analyses of Tick Genomes Elucidate Their Genetic Diversity and Vector Capacities.</title>
        <authorList>
            <consortium name="Tick Genome and Microbiome Consortium (TIGMIC)"/>
            <person name="Jia N."/>
            <person name="Wang J."/>
            <person name="Shi W."/>
            <person name="Du L."/>
            <person name="Sun Y."/>
            <person name="Zhan W."/>
            <person name="Jiang J.F."/>
            <person name="Wang Q."/>
            <person name="Zhang B."/>
            <person name="Ji P."/>
            <person name="Bell-Sakyi L."/>
            <person name="Cui X.M."/>
            <person name="Yuan T.T."/>
            <person name="Jiang B.G."/>
            <person name="Yang W.F."/>
            <person name="Lam T.T."/>
            <person name="Chang Q.C."/>
            <person name="Ding S.J."/>
            <person name="Wang X.J."/>
            <person name="Zhu J.G."/>
            <person name="Ruan X.D."/>
            <person name="Zhao L."/>
            <person name="Wei J.T."/>
            <person name="Ye R.Z."/>
            <person name="Que T.C."/>
            <person name="Du C.H."/>
            <person name="Zhou Y.H."/>
            <person name="Cheng J.X."/>
            <person name="Dai P.F."/>
            <person name="Guo W.B."/>
            <person name="Han X.H."/>
            <person name="Huang E.J."/>
            <person name="Li L.F."/>
            <person name="Wei W."/>
            <person name="Gao Y.C."/>
            <person name="Liu J.Z."/>
            <person name="Shao H.Z."/>
            <person name="Wang X."/>
            <person name="Wang C.C."/>
            <person name="Yang T.C."/>
            <person name="Huo Q.B."/>
            <person name="Li W."/>
            <person name="Chen H.Y."/>
            <person name="Chen S.E."/>
            <person name="Zhou L.G."/>
            <person name="Ni X.B."/>
            <person name="Tian J.H."/>
            <person name="Sheng Y."/>
            <person name="Liu T."/>
            <person name="Pan Y.S."/>
            <person name="Xia L.Y."/>
            <person name="Li J."/>
            <person name="Zhao F."/>
            <person name="Cao W.C."/>
        </authorList>
    </citation>
    <scope>NUCLEOTIDE SEQUENCE</scope>
    <source>
        <strain evidence="2">Rsan-2018</strain>
    </source>
</reference>
<dbReference type="GO" id="GO:0016485">
    <property type="term" value="P:protein processing"/>
    <property type="evidence" value="ECO:0007669"/>
    <property type="project" value="TreeGrafter"/>
</dbReference>
<dbReference type="InterPro" id="IPR000718">
    <property type="entry name" value="Peptidase_M13"/>
</dbReference>
<proteinExistence type="predicted"/>
<organism evidence="2 3">
    <name type="scientific">Rhipicephalus sanguineus</name>
    <name type="common">Brown dog tick</name>
    <name type="synonym">Ixodes sanguineus</name>
    <dbReference type="NCBI Taxonomy" id="34632"/>
    <lineage>
        <taxon>Eukaryota</taxon>
        <taxon>Metazoa</taxon>
        <taxon>Ecdysozoa</taxon>
        <taxon>Arthropoda</taxon>
        <taxon>Chelicerata</taxon>
        <taxon>Arachnida</taxon>
        <taxon>Acari</taxon>
        <taxon>Parasitiformes</taxon>
        <taxon>Ixodida</taxon>
        <taxon>Ixodoidea</taxon>
        <taxon>Ixodidae</taxon>
        <taxon>Rhipicephalinae</taxon>
        <taxon>Rhipicephalus</taxon>
        <taxon>Rhipicephalus</taxon>
    </lineage>
</organism>